<dbReference type="InterPro" id="IPR001544">
    <property type="entry name" value="Aminotrans_IV"/>
</dbReference>
<protein>
    <recommendedName>
        <fullName evidence="2">Branched-chain amino acid aminotransferase</fullName>
    </recommendedName>
</protein>
<dbReference type="EMBL" id="UINC01157758">
    <property type="protein sequence ID" value="SVD54924.1"/>
    <property type="molecule type" value="Genomic_DNA"/>
</dbReference>
<evidence type="ECO:0000313" key="1">
    <source>
        <dbReference type="EMBL" id="SVD54924.1"/>
    </source>
</evidence>
<dbReference type="InterPro" id="IPR036038">
    <property type="entry name" value="Aminotransferase-like"/>
</dbReference>
<dbReference type="Gene3D" id="3.30.470.10">
    <property type="match status" value="1"/>
</dbReference>
<evidence type="ECO:0008006" key="2">
    <source>
        <dbReference type="Google" id="ProtNLM"/>
    </source>
</evidence>
<gene>
    <name evidence="1" type="ORF">METZ01_LOCUS407778</name>
</gene>
<reference evidence="1" key="1">
    <citation type="submission" date="2018-05" db="EMBL/GenBank/DDBJ databases">
        <authorList>
            <person name="Lanie J.A."/>
            <person name="Ng W.-L."/>
            <person name="Kazmierczak K.M."/>
            <person name="Andrzejewski T.M."/>
            <person name="Davidsen T.M."/>
            <person name="Wayne K.J."/>
            <person name="Tettelin H."/>
            <person name="Glass J.I."/>
            <person name="Rusch D."/>
            <person name="Podicherti R."/>
            <person name="Tsui H.-C.T."/>
            <person name="Winkler M.E."/>
        </authorList>
    </citation>
    <scope>NUCLEOTIDE SEQUENCE</scope>
</reference>
<dbReference type="GO" id="GO:0003824">
    <property type="term" value="F:catalytic activity"/>
    <property type="evidence" value="ECO:0007669"/>
    <property type="project" value="InterPro"/>
</dbReference>
<name>A0A382W8C7_9ZZZZ</name>
<dbReference type="SUPFAM" id="SSF56752">
    <property type="entry name" value="D-aminoacid aminotransferase-like PLP-dependent enzymes"/>
    <property type="match status" value="1"/>
</dbReference>
<dbReference type="InterPro" id="IPR043131">
    <property type="entry name" value="BCAT-like_N"/>
</dbReference>
<dbReference type="Pfam" id="PF01063">
    <property type="entry name" value="Aminotran_4"/>
    <property type="match status" value="1"/>
</dbReference>
<feature type="non-terminal residue" evidence="1">
    <location>
        <position position="119"/>
    </location>
</feature>
<dbReference type="AlphaFoldDB" id="A0A382W8C7"/>
<organism evidence="1">
    <name type="scientific">marine metagenome</name>
    <dbReference type="NCBI Taxonomy" id="408172"/>
    <lineage>
        <taxon>unclassified sequences</taxon>
        <taxon>metagenomes</taxon>
        <taxon>ecological metagenomes</taxon>
    </lineage>
</organism>
<sequence length="119" mass="13573">MQRCQWALRNNPIFSERGHSVSTGQSISGELNAFFKGQIVPLSEAKVNVMTHALHYGTGVFEGIRGNWNEEEGTVNIFRLREHYERLLRGCKLLMLDIPYSLDQLCDITVELVNKNGHK</sequence>
<proteinExistence type="predicted"/>
<accession>A0A382W8C7</accession>